<organism evidence="1 2">
    <name type="scientific">Pararcticibacter amylolyticus</name>
    <dbReference type="NCBI Taxonomy" id="2173175"/>
    <lineage>
        <taxon>Bacteria</taxon>
        <taxon>Pseudomonadati</taxon>
        <taxon>Bacteroidota</taxon>
        <taxon>Sphingobacteriia</taxon>
        <taxon>Sphingobacteriales</taxon>
        <taxon>Sphingobacteriaceae</taxon>
        <taxon>Pararcticibacter</taxon>
    </lineage>
</organism>
<proteinExistence type="predicted"/>
<gene>
    <name evidence="1" type="ORF">DDR33_15000</name>
</gene>
<dbReference type="RefSeq" id="WP_109416622.1">
    <property type="nucleotide sequence ID" value="NZ_QEAS01000012.1"/>
</dbReference>
<name>A0A2U2PEH9_9SPHI</name>
<dbReference type="Proteomes" id="UP000245647">
    <property type="component" value="Unassembled WGS sequence"/>
</dbReference>
<keyword evidence="2" id="KW-1185">Reference proteome</keyword>
<evidence type="ECO:0000313" key="2">
    <source>
        <dbReference type="Proteomes" id="UP000245647"/>
    </source>
</evidence>
<comment type="caution">
    <text evidence="1">The sequence shown here is derived from an EMBL/GenBank/DDBJ whole genome shotgun (WGS) entry which is preliminary data.</text>
</comment>
<dbReference type="OrthoDB" id="1524666at2"/>
<dbReference type="AlphaFoldDB" id="A0A2U2PEH9"/>
<sequence>MALSYTPYTLDKLEHILNALDYRVRYEKGNFKTAACLLESSKMVVVNKFSSLESKINSLAELLQQVPINESLLDEKQKQFLYHLKQTSLQL</sequence>
<accession>A0A2U2PEH9</accession>
<dbReference type="EMBL" id="QEAS01000012">
    <property type="protein sequence ID" value="PWG79724.1"/>
    <property type="molecule type" value="Genomic_DNA"/>
</dbReference>
<protein>
    <submittedName>
        <fullName evidence="1">Uncharacterized protein</fullName>
    </submittedName>
</protein>
<reference evidence="1 2" key="1">
    <citation type="submission" date="2018-04" db="EMBL/GenBank/DDBJ databases">
        <title>Pedobacter chongqingensis sp. nov., isolated from a rottenly hemp rope.</title>
        <authorList>
            <person name="Cai Y."/>
        </authorList>
    </citation>
    <scope>NUCLEOTIDE SEQUENCE [LARGE SCALE GENOMIC DNA]</scope>
    <source>
        <strain evidence="1 2">FJ4-8</strain>
    </source>
</reference>
<evidence type="ECO:0000313" key="1">
    <source>
        <dbReference type="EMBL" id="PWG79724.1"/>
    </source>
</evidence>